<dbReference type="PANTHER" id="PTHR38590:SF1">
    <property type="entry name" value="BLL0828 PROTEIN"/>
    <property type="match status" value="1"/>
</dbReference>
<comment type="caution">
    <text evidence="2">The sequence shown here is derived from an EMBL/GenBank/DDBJ whole genome shotgun (WGS) entry which is preliminary data.</text>
</comment>
<keyword evidence="3" id="KW-1185">Reference proteome</keyword>
<protein>
    <submittedName>
        <fullName evidence="2">Endonuclease domain-containing protein</fullName>
    </submittedName>
</protein>
<evidence type="ECO:0000259" key="1">
    <source>
        <dbReference type="Pfam" id="PF04480"/>
    </source>
</evidence>
<keyword evidence="2" id="KW-0255">Endonuclease</keyword>
<evidence type="ECO:0000313" key="3">
    <source>
        <dbReference type="Proteomes" id="UP001327027"/>
    </source>
</evidence>
<feature type="domain" description="DUF559" evidence="1">
    <location>
        <begin position="10"/>
        <end position="115"/>
    </location>
</feature>
<dbReference type="InterPro" id="IPR011335">
    <property type="entry name" value="Restrct_endonuc-II-like"/>
</dbReference>
<keyword evidence="2" id="KW-0378">Hydrolase</keyword>
<dbReference type="PANTHER" id="PTHR38590">
    <property type="entry name" value="BLL0828 PROTEIN"/>
    <property type="match status" value="1"/>
</dbReference>
<dbReference type="RefSeq" id="WP_324181122.1">
    <property type="nucleotide sequence ID" value="NZ_BAABAW010000020.1"/>
</dbReference>
<dbReference type="Pfam" id="PF04480">
    <property type="entry name" value="DUF559"/>
    <property type="match status" value="1"/>
</dbReference>
<dbReference type="InterPro" id="IPR007569">
    <property type="entry name" value="DUF559"/>
</dbReference>
<dbReference type="EMBL" id="JAYKLX010000007">
    <property type="protein sequence ID" value="MEB3347102.1"/>
    <property type="molecule type" value="Genomic_DNA"/>
</dbReference>
<accession>A0ABU5ZZ22</accession>
<sequence length="119" mass="14019">MKRIIPYTKEARKHAKALRLNMTLSEKLLWEVIRKKQLGVEFNRQFPILNYIVDFYAKEIGLAIELDGSSHDNMVLEDGIRQGEIEKLGVHFLRFSNNEIQNNVKDVIKEIKKDIEEHK</sequence>
<dbReference type="GO" id="GO:0004519">
    <property type="term" value="F:endonuclease activity"/>
    <property type="evidence" value="ECO:0007669"/>
    <property type="project" value="UniProtKB-KW"/>
</dbReference>
<organism evidence="2 3">
    <name type="scientific">Aquimarina gracilis</name>
    <dbReference type="NCBI Taxonomy" id="874422"/>
    <lineage>
        <taxon>Bacteria</taxon>
        <taxon>Pseudomonadati</taxon>
        <taxon>Bacteroidota</taxon>
        <taxon>Flavobacteriia</taxon>
        <taxon>Flavobacteriales</taxon>
        <taxon>Flavobacteriaceae</taxon>
        <taxon>Aquimarina</taxon>
    </lineage>
</organism>
<dbReference type="CDD" id="cd01038">
    <property type="entry name" value="Endonuclease_DUF559"/>
    <property type="match status" value="1"/>
</dbReference>
<evidence type="ECO:0000313" key="2">
    <source>
        <dbReference type="EMBL" id="MEB3347102.1"/>
    </source>
</evidence>
<dbReference type="SUPFAM" id="SSF52980">
    <property type="entry name" value="Restriction endonuclease-like"/>
    <property type="match status" value="1"/>
</dbReference>
<reference evidence="2 3" key="1">
    <citation type="journal article" date="2013" name="Int. J. Syst. Evol. Microbiol.">
        <title>Aquimarina gracilis sp. nov., isolated from the gut microflora of a mussel, Mytilus coruscus, and emended description of Aquimarina spongiae.</title>
        <authorList>
            <person name="Park S.C."/>
            <person name="Choe H.N."/>
            <person name="Baik K.S."/>
            <person name="Seong C.N."/>
        </authorList>
    </citation>
    <scope>NUCLEOTIDE SEQUENCE [LARGE SCALE GENOMIC DNA]</scope>
    <source>
        <strain evidence="2 3">PSC32</strain>
    </source>
</reference>
<dbReference type="Proteomes" id="UP001327027">
    <property type="component" value="Unassembled WGS sequence"/>
</dbReference>
<dbReference type="InterPro" id="IPR047216">
    <property type="entry name" value="Endonuclease_DUF559_bact"/>
</dbReference>
<keyword evidence="2" id="KW-0540">Nuclease</keyword>
<name>A0ABU5ZZ22_9FLAO</name>
<gene>
    <name evidence="2" type="ORF">U6A24_16635</name>
</gene>
<proteinExistence type="predicted"/>
<dbReference type="Gene3D" id="3.40.960.10">
    <property type="entry name" value="VSR Endonuclease"/>
    <property type="match status" value="1"/>
</dbReference>